<proteinExistence type="predicted"/>
<keyword evidence="2" id="KW-0732">Signal</keyword>
<feature type="region of interest" description="Disordered" evidence="1">
    <location>
        <begin position="44"/>
        <end position="72"/>
    </location>
</feature>
<accession>A0A8H5FLL8</accession>
<dbReference type="Proteomes" id="UP000559256">
    <property type="component" value="Unassembled WGS sequence"/>
</dbReference>
<name>A0A8H5FLL8_9AGAR</name>
<evidence type="ECO:0000313" key="3">
    <source>
        <dbReference type="EMBL" id="KAF5341324.1"/>
    </source>
</evidence>
<dbReference type="AlphaFoldDB" id="A0A8H5FLL8"/>
<evidence type="ECO:0000256" key="1">
    <source>
        <dbReference type="SAM" id="MobiDB-lite"/>
    </source>
</evidence>
<feature type="signal peptide" evidence="2">
    <location>
        <begin position="1"/>
        <end position="27"/>
    </location>
</feature>
<reference evidence="3 4" key="1">
    <citation type="journal article" date="2020" name="ISME J.">
        <title>Uncovering the hidden diversity of litter-decomposition mechanisms in mushroom-forming fungi.</title>
        <authorList>
            <person name="Floudas D."/>
            <person name="Bentzer J."/>
            <person name="Ahren D."/>
            <person name="Johansson T."/>
            <person name="Persson P."/>
            <person name="Tunlid A."/>
        </authorList>
    </citation>
    <scope>NUCLEOTIDE SEQUENCE [LARGE SCALE GENOMIC DNA]</scope>
    <source>
        <strain evidence="3 4">CBS 291.85</strain>
    </source>
</reference>
<keyword evidence="4" id="KW-1185">Reference proteome</keyword>
<comment type="caution">
    <text evidence="3">The sequence shown here is derived from an EMBL/GenBank/DDBJ whole genome shotgun (WGS) entry which is preliminary data.</text>
</comment>
<sequence length="85" mass="8805">MRPTSLRVTPSLTPFVLTALVKVEVQAAPVSGVTALASTATFTTTTGTTPTTRGTSTLTSSPPADIEGLGYDPNHAHALARHQYP</sequence>
<feature type="compositionally biased region" description="Low complexity" evidence="1">
    <location>
        <begin position="44"/>
        <end position="63"/>
    </location>
</feature>
<dbReference type="EMBL" id="JAACJM010000167">
    <property type="protein sequence ID" value="KAF5341324.1"/>
    <property type="molecule type" value="Genomic_DNA"/>
</dbReference>
<feature type="chain" id="PRO_5034270466" description="Secreted protein" evidence="2">
    <location>
        <begin position="28"/>
        <end position="85"/>
    </location>
</feature>
<protein>
    <recommendedName>
        <fullName evidence="5">Secreted protein</fullName>
    </recommendedName>
</protein>
<gene>
    <name evidence="3" type="ORF">D9758_016172</name>
</gene>
<evidence type="ECO:0000313" key="4">
    <source>
        <dbReference type="Proteomes" id="UP000559256"/>
    </source>
</evidence>
<organism evidence="3 4">
    <name type="scientific">Tetrapyrgos nigripes</name>
    <dbReference type="NCBI Taxonomy" id="182062"/>
    <lineage>
        <taxon>Eukaryota</taxon>
        <taxon>Fungi</taxon>
        <taxon>Dikarya</taxon>
        <taxon>Basidiomycota</taxon>
        <taxon>Agaricomycotina</taxon>
        <taxon>Agaricomycetes</taxon>
        <taxon>Agaricomycetidae</taxon>
        <taxon>Agaricales</taxon>
        <taxon>Marasmiineae</taxon>
        <taxon>Marasmiaceae</taxon>
        <taxon>Tetrapyrgos</taxon>
    </lineage>
</organism>
<evidence type="ECO:0008006" key="5">
    <source>
        <dbReference type="Google" id="ProtNLM"/>
    </source>
</evidence>
<evidence type="ECO:0000256" key="2">
    <source>
        <dbReference type="SAM" id="SignalP"/>
    </source>
</evidence>